<evidence type="ECO:0000256" key="2">
    <source>
        <dbReference type="ARBA" id="ARBA00023125"/>
    </source>
</evidence>
<dbReference type="GO" id="GO:0000978">
    <property type="term" value="F:RNA polymerase II cis-regulatory region sequence-specific DNA binding"/>
    <property type="evidence" value="ECO:0007669"/>
    <property type="project" value="TreeGrafter"/>
</dbReference>
<gene>
    <name evidence="9" type="primary">Hox2</name>
</gene>
<keyword evidence="4 5" id="KW-0539">Nucleus</keyword>
<feature type="compositionally biased region" description="Basic and acidic residues" evidence="7">
    <location>
        <begin position="177"/>
        <end position="187"/>
    </location>
</feature>
<evidence type="ECO:0000256" key="4">
    <source>
        <dbReference type="ARBA" id="ARBA00023242"/>
    </source>
</evidence>
<dbReference type="FunFam" id="1.10.10.60:FF:000176">
    <property type="entry name" value="pancreas/duodenum homeobox protein 1"/>
    <property type="match status" value="1"/>
</dbReference>
<keyword evidence="3 5" id="KW-0371">Homeobox</keyword>
<dbReference type="CDD" id="cd00086">
    <property type="entry name" value="homeodomain"/>
    <property type="match status" value="1"/>
</dbReference>
<feature type="DNA-binding region" description="Homeobox" evidence="5">
    <location>
        <begin position="111"/>
        <end position="170"/>
    </location>
</feature>
<dbReference type="SUPFAM" id="SSF46689">
    <property type="entry name" value="Homeodomain-like"/>
    <property type="match status" value="1"/>
</dbReference>
<keyword evidence="1" id="KW-0217">Developmental protein</keyword>
<evidence type="ECO:0000313" key="9">
    <source>
        <dbReference type="EMBL" id="APD78496.1"/>
    </source>
</evidence>
<dbReference type="InterPro" id="IPR001356">
    <property type="entry name" value="HD"/>
</dbReference>
<reference evidence="9" key="1">
    <citation type="journal article" date="2017" name="Nat. Commun.">
        <title>Rotiferan Hox genes give new insights into the evolution of metazoan bodyplans.</title>
        <authorList>
            <person name="Frobius A.C."/>
            <person name="Funch P."/>
        </authorList>
    </citation>
    <scope>NUCLEOTIDE SEQUENCE</scope>
</reference>
<dbReference type="Pfam" id="PF00046">
    <property type="entry name" value="Homeodomain"/>
    <property type="match status" value="1"/>
</dbReference>
<evidence type="ECO:0000256" key="5">
    <source>
        <dbReference type="PROSITE-ProRule" id="PRU00108"/>
    </source>
</evidence>
<evidence type="ECO:0000256" key="6">
    <source>
        <dbReference type="RuleBase" id="RU000682"/>
    </source>
</evidence>
<protein>
    <submittedName>
        <fullName evidence="9">Homeodomain transcription factor Hox2</fullName>
    </submittedName>
</protein>
<dbReference type="EMBL" id="KT989538">
    <property type="protein sequence ID" value="APD78496.1"/>
    <property type="molecule type" value="mRNA"/>
</dbReference>
<evidence type="ECO:0000259" key="8">
    <source>
        <dbReference type="PROSITE" id="PS50071"/>
    </source>
</evidence>
<organism evidence="9">
    <name type="scientific">Brachionus plicatilis</name>
    <name type="common">Marine rotifer</name>
    <name type="synonym">Brachionus muelleri</name>
    <dbReference type="NCBI Taxonomy" id="10195"/>
    <lineage>
        <taxon>Eukaryota</taxon>
        <taxon>Metazoa</taxon>
        <taxon>Spiralia</taxon>
        <taxon>Gnathifera</taxon>
        <taxon>Rotifera</taxon>
        <taxon>Eurotatoria</taxon>
        <taxon>Monogononta</taxon>
        <taxon>Pseudotrocha</taxon>
        <taxon>Ploima</taxon>
        <taxon>Brachionidae</taxon>
        <taxon>Brachionus</taxon>
    </lineage>
</organism>
<feature type="region of interest" description="Disordered" evidence="7">
    <location>
        <begin position="163"/>
        <end position="257"/>
    </location>
</feature>
<feature type="compositionally biased region" description="Acidic residues" evidence="7">
    <location>
        <begin position="204"/>
        <end position="218"/>
    </location>
</feature>
<dbReference type="GO" id="GO:0000981">
    <property type="term" value="F:DNA-binding transcription factor activity, RNA polymerase II-specific"/>
    <property type="evidence" value="ECO:0007669"/>
    <property type="project" value="InterPro"/>
</dbReference>
<dbReference type="PANTHER" id="PTHR45664:SF12">
    <property type="entry name" value="PANCREAS_DUODENUM HOMEOBOX PROTEIN 1"/>
    <property type="match status" value="1"/>
</dbReference>
<dbReference type="GO" id="GO:0048513">
    <property type="term" value="P:animal organ development"/>
    <property type="evidence" value="ECO:0007669"/>
    <property type="project" value="UniProtKB-ARBA"/>
</dbReference>
<keyword evidence="2 5" id="KW-0238">DNA-binding</keyword>
<dbReference type="InterPro" id="IPR017970">
    <property type="entry name" value="Homeobox_CS"/>
</dbReference>
<dbReference type="InterPro" id="IPR020479">
    <property type="entry name" value="HD_metazoa"/>
</dbReference>
<sequence length="372" mass="43084">MIENHFLNIDQQSYMPVNQVTSSGYVQTQPVYYQEPVKPFYYGHNSAHQAYTLPHKVDNQPNAIGSLPAQSNPATDKFSKKAKKSKEINDFNSINENTEAGSSSYRFFGAHRRIRTAYTNNQLLELEKEFFNNKYLCRPRRVEIASNLSLTERQVKIWFQNRRMKHKKERSHKKNRKALDNKSKSENSGDETSIKYENQSFESFNEDDDDESDDENNSEESNPTDLEIKAPEQSFTTSKQLSIMSPSSSASSSQVNFENSTNPQSVFVNQFASDPFTIQQNSSIYNMSYSTYYNPDPNSYSPNIEYSVQSRNQYNQYYQSYNQYSSCPNDFYYGQSYPSFETNSQALNTPKFLSSYKQNFQSGFNPEAKQEI</sequence>
<accession>A0A1X9IH02</accession>
<dbReference type="AlphaFoldDB" id="A0A1X9IH02"/>
<dbReference type="PANTHER" id="PTHR45664">
    <property type="entry name" value="PROTEIN ZERKNUELLT 1-RELATED"/>
    <property type="match status" value="1"/>
</dbReference>
<dbReference type="InterPro" id="IPR009057">
    <property type="entry name" value="Homeodomain-like_sf"/>
</dbReference>
<comment type="subcellular location">
    <subcellularLocation>
        <location evidence="5 6">Nucleus</location>
    </subcellularLocation>
</comment>
<evidence type="ECO:0000256" key="7">
    <source>
        <dbReference type="SAM" id="MobiDB-lite"/>
    </source>
</evidence>
<feature type="domain" description="Homeobox" evidence="8">
    <location>
        <begin position="109"/>
        <end position="169"/>
    </location>
</feature>
<feature type="compositionally biased region" description="Low complexity" evidence="7">
    <location>
        <begin position="242"/>
        <end position="253"/>
    </location>
</feature>
<dbReference type="PROSITE" id="PS50071">
    <property type="entry name" value="HOMEOBOX_2"/>
    <property type="match status" value="1"/>
</dbReference>
<dbReference type="Gene3D" id="1.10.10.60">
    <property type="entry name" value="Homeodomain-like"/>
    <property type="match status" value="1"/>
</dbReference>
<proteinExistence type="evidence at transcript level"/>
<dbReference type="PROSITE" id="PS00027">
    <property type="entry name" value="HOMEOBOX_1"/>
    <property type="match status" value="1"/>
</dbReference>
<feature type="compositionally biased region" description="Basic residues" evidence="7">
    <location>
        <begin position="163"/>
        <end position="176"/>
    </location>
</feature>
<dbReference type="SMART" id="SM00389">
    <property type="entry name" value="HOX"/>
    <property type="match status" value="1"/>
</dbReference>
<evidence type="ECO:0000256" key="3">
    <source>
        <dbReference type="ARBA" id="ARBA00023155"/>
    </source>
</evidence>
<dbReference type="PRINTS" id="PR00024">
    <property type="entry name" value="HOMEOBOX"/>
</dbReference>
<dbReference type="GO" id="GO:0045944">
    <property type="term" value="P:positive regulation of transcription by RNA polymerase II"/>
    <property type="evidence" value="ECO:0007669"/>
    <property type="project" value="UniProtKB-ARBA"/>
</dbReference>
<evidence type="ECO:0000256" key="1">
    <source>
        <dbReference type="ARBA" id="ARBA00022473"/>
    </source>
</evidence>
<dbReference type="GO" id="GO:0005634">
    <property type="term" value="C:nucleus"/>
    <property type="evidence" value="ECO:0007669"/>
    <property type="project" value="UniProtKB-SubCell"/>
</dbReference>
<name>A0A1X9IH02_BRAPC</name>